<dbReference type="SUPFAM" id="SSF53720">
    <property type="entry name" value="ALDH-like"/>
    <property type="match status" value="1"/>
</dbReference>
<dbReference type="EMBL" id="CP036281">
    <property type="protein sequence ID" value="QDU81117.1"/>
    <property type="molecule type" value="Genomic_DNA"/>
</dbReference>
<dbReference type="InterPro" id="IPR016161">
    <property type="entry name" value="Ald_DH/histidinol_DH"/>
</dbReference>
<dbReference type="AlphaFoldDB" id="A0A518CPF5"/>
<dbReference type="RefSeq" id="WP_144996330.1">
    <property type="nucleotide sequence ID" value="NZ_CP036281.1"/>
</dbReference>
<dbReference type="KEGG" id="plon:Pla110_28540"/>
<dbReference type="InterPro" id="IPR015590">
    <property type="entry name" value="Aldehyde_DH_dom"/>
</dbReference>
<dbReference type="FunFam" id="3.40.309.10:FF:000010">
    <property type="entry name" value="Gamma-aminobutyraldehyde dehydrogenase"/>
    <property type="match status" value="1"/>
</dbReference>
<reference evidence="5 6" key="1">
    <citation type="submission" date="2019-02" db="EMBL/GenBank/DDBJ databases">
        <title>Deep-cultivation of Planctomycetes and their phenomic and genomic characterization uncovers novel biology.</title>
        <authorList>
            <person name="Wiegand S."/>
            <person name="Jogler M."/>
            <person name="Boedeker C."/>
            <person name="Pinto D."/>
            <person name="Vollmers J."/>
            <person name="Rivas-Marin E."/>
            <person name="Kohn T."/>
            <person name="Peeters S.H."/>
            <person name="Heuer A."/>
            <person name="Rast P."/>
            <person name="Oberbeckmann S."/>
            <person name="Bunk B."/>
            <person name="Jeske O."/>
            <person name="Meyerdierks A."/>
            <person name="Storesund J.E."/>
            <person name="Kallscheuer N."/>
            <person name="Luecker S."/>
            <person name="Lage O.M."/>
            <person name="Pohl T."/>
            <person name="Merkel B.J."/>
            <person name="Hornburger P."/>
            <person name="Mueller R.-W."/>
            <person name="Bruemmer F."/>
            <person name="Labrenz M."/>
            <person name="Spormann A.M."/>
            <person name="Op den Camp H."/>
            <person name="Overmann J."/>
            <person name="Amann R."/>
            <person name="Jetten M.S.M."/>
            <person name="Mascher T."/>
            <person name="Medema M.H."/>
            <person name="Devos D.P."/>
            <person name="Kaster A.-K."/>
            <person name="Ovreas L."/>
            <person name="Rohde M."/>
            <person name="Galperin M.Y."/>
            <person name="Jogler C."/>
        </authorList>
    </citation>
    <scope>NUCLEOTIDE SEQUENCE [LARGE SCALE GENOMIC DNA]</scope>
    <source>
        <strain evidence="5 6">Pla110</strain>
    </source>
</reference>
<evidence type="ECO:0000259" key="4">
    <source>
        <dbReference type="Pfam" id="PF00171"/>
    </source>
</evidence>
<evidence type="ECO:0000256" key="2">
    <source>
        <dbReference type="ARBA" id="ARBA00022857"/>
    </source>
</evidence>
<evidence type="ECO:0000313" key="6">
    <source>
        <dbReference type="Proteomes" id="UP000317178"/>
    </source>
</evidence>
<gene>
    <name evidence="5" type="primary">sad</name>
    <name evidence="5" type="ORF">Pla110_28540</name>
</gene>
<comment type="similarity">
    <text evidence="1">Belongs to the aldehyde dehydrogenase family.</text>
</comment>
<evidence type="ECO:0000256" key="1">
    <source>
        <dbReference type="ARBA" id="ARBA00009986"/>
    </source>
</evidence>
<organism evidence="5 6">
    <name type="scientific">Polystyrenella longa</name>
    <dbReference type="NCBI Taxonomy" id="2528007"/>
    <lineage>
        <taxon>Bacteria</taxon>
        <taxon>Pseudomonadati</taxon>
        <taxon>Planctomycetota</taxon>
        <taxon>Planctomycetia</taxon>
        <taxon>Planctomycetales</taxon>
        <taxon>Planctomycetaceae</taxon>
        <taxon>Polystyrenella</taxon>
    </lineage>
</organism>
<feature type="domain" description="Aldehyde dehydrogenase" evidence="4">
    <location>
        <begin position="2"/>
        <end position="449"/>
    </location>
</feature>
<dbReference type="Gene3D" id="3.40.309.10">
    <property type="entry name" value="Aldehyde Dehydrogenase, Chain A, domain 2"/>
    <property type="match status" value="1"/>
</dbReference>
<protein>
    <submittedName>
        <fullName evidence="5">Succinate semialdehyde dehydrogenase [NAD(P)+] Sad</fullName>
        <ecNumber evidence="5">1.2.1.16</ecNumber>
    </submittedName>
</protein>
<dbReference type="GO" id="GO:0004030">
    <property type="term" value="F:aldehyde dehydrogenase [NAD(P)+] activity"/>
    <property type="evidence" value="ECO:0007669"/>
    <property type="project" value="InterPro"/>
</dbReference>
<dbReference type="OrthoDB" id="4503395at2"/>
<dbReference type="Pfam" id="PF00171">
    <property type="entry name" value="Aldedh"/>
    <property type="match status" value="1"/>
</dbReference>
<keyword evidence="3 5" id="KW-0560">Oxidoreductase</keyword>
<proteinExistence type="inferred from homology"/>
<dbReference type="InterPro" id="IPR047110">
    <property type="entry name" value="GABD/Sad-like"/>
</dbReference>
<accession>A0A518CPF5</accession>
<dbReference type="InterPro" id="IPR016163">
    <property type="entry name" value="Ald_DH_C"/>
</dbReference>
<dbReference type="InterPro" id="IPR016162">
    <property type="entry name" value="Ald_DH_N"/>
</dbReference>
<evidence type="ECO:0000313" key="5">
    <source>
        <dbReference type="EMBL" id="QDU81117.1"/>
    </source>
</evidence>
<dbReference type="FunFam" id="3.40.605.10:FF:000012">
    <property type="entry name" value="NAD-dependent succinate-semialdehyde dehydrogenase"/>
    <property type="match status" value="1"/>
</dbReference>
<dbReference type="EC" id="1.2.1.16" evidence="5"/>
<sequence length="452" mass="49550">MKSINPANGELIGEYPVWTEQQVTEQLQFSANAYKEWRETSFDSRKKMMLNLASGLKSDKEIYARLITNEMGKPISESTAEIEKCALVCEFYAERAEEFLQPVPVETSASHSYFRYDPLGPVLAVMPWNFPFWQVFRFLAPNLMAGNVGLLKHASNVQGCAIAIQQLTEEAGFPPHVWSTLPLKSSAIEKVIDSPHIKAVTLTGSEEAGRAVAGQAGKQIKKSVLELGGSDPFIVLADVDIDDVAAKAIKGRMQNTGQSCIAAKRFIVQTEIIKEFKDALVSRIESLKVGDPLDEATDIGPMARQDLREELHTQVEKSVQQGGVLVCGGKPLDRVGSYYAPTLLENIKPDNIAFQEEMFGPVAVLVEANDVDHAIQLANDSSFGLGGSLWTKNIELADKLVPRIESGAVFVNEIVKSDPRISFGGIKNSGYGRELGKPGIHEFVNVKTVWIA</sequence>
<dbReference type="PANTHER" id="PTHR43217">
    <property type="entry name" value="SUCCINATE SEMIALDEHYDE DEHYDROGENASE [NAD(P)+] SAD"/>
    <property type="match status" value="1"/>
</dbReference>
<dbReference type="Gene3D" id="3.40.605.10">
    <property type="entry name" value="Aldehyde Dehydrogenase, Chain A, domain 1"/>
    <property type="match status" value="1"/>
</dbReference>
<keyword evidence="6" id="KW-1185">Reference proteome</keyword>
<dbReference type="CDD" id="cd07100">
    <property type="entry name" value="ALDH_SSADH1_GabD1"/>
    <property type="match status" value="1"/>
</dbReference>
<keyword evidence="2" id="KW-0521">NADP</keyword>
<dbReference type="InterPro" id="IPR044148">
    <property type="entry name" value="ALDH_GabD1-like"/>
</dbReference>
<dbReference type="PANTHER" id="PTHR43217:SF1">
    <property type="entry name" value="SUCCINATE SEMIALDEHYDE DEHYDROGENASE [NAD(P)+] SAD"/>
    <property type="match status" value="1"/>
</dbReference>
<dbReference type="Proteomes" id="UP000317178">
    <property type="component" value="Chromosome"/>
</dbReference>
<evidence type="ECO:0000256" key="3">
    <source>
        <dbReference type="ARBA" id="ARBA00023002"/>
    </source>
</evidence>
<name>A0A518CPF5_9PLAN</name>
<dbReference type="GO" id="GO:0004777">
    <property type="term" value="F:succinate-semialdehyde dehydrogenase (NAD+) activity"/>
    <property type="evidence" value="ECO:0007669"/>
    <property type="project" value="TreeGrafter"/>
</dbReference>